<feature type="region of interest" description="Disordered" evidence="1">
    <location>
        <begin position="1"/>
        <end position="22"/>
    </location>
</feature>
<protein>
    <submittedName>
        <fullName evidence="2">Uncharacterized protein</fullName>
    </submittedName>
</protein>
<dbReference type="AlphaFoldDB" id="A0A7S3HM60"/>
<evidence type="ECO:0000313" key="2">
    <source>
        <dbReference type="EMBL" id="CAE0299537.1"/>
    </source>
</evidence>
<feature type="compositionally biased region" description="Basic and acidic residues" evidence="1">
    <location>
        <begin position="1"/>
        <end position="20"/>
    </location>
</feature>
<reference evidence="2" key="1">
    <citation type="submission" date="2021-01" db="EMBL/GenBank/DDBJ databases">
        <authorList>
            <person name="Corre E."/>
            <person name="Pelletier E."/>
            <person name="Niang G."/>
            <person name="Scheremetjew M."/>
            <person name="Finn R."/>
            <person name="Kale V."/>
            <person name="Holt S."/>
            <person name="Cochrane G."/>
            <person name="Meng A."/>
            <person name="Brown T."/>
            <person name="Cohen L."/>
        </authorList>
    </citation>
    <scope>NUCLEOTIDE SEQUENCE</scope>
    <source>
        <strain evidence="2">CCAP 955/1</strain>
    </source>
</reference>
<organism evidence="2">
    <name type="scientific">Spumella elongata</name>
    <dbReference type="NCBI Taxonomy" id="89044"/>
    <lineage>
        <taxon>Eukaryota</taxon>
        <taxon>Sar</taxon>
        <taxon>Stramenopiles</taxon>
        <taxon>Ochrophyta</taxon>
        <taxon>Chrysophyceae</taxon>
        <taxon>Chromulinales</taxon>
        <taxon>Chromulinaceae</taxon>
        <taxon>Spumella</taxon>
    </lineage>
</organism>
<evidence type="ECO:0000256" key="1">
    <source>
        <dbReference type="SAM" id="MobiDB-lite"/>
    </source>
</evidence>
<gene>
    <name evidence="2" type="ORF">SELO1098_LOCUS28391</name>
</gene>
<name>A0A7S3HM60_9STRA</name>
<dbReference type="EMBL" id="HBIC01055265">
    <property type="protein sequence ID" value="CAE0299537.1"/>
    <property type="molecule type" value="Transcribed_RNA"/>
</dbReference>
<accession>A0A7S3HM60</accession>
<proteinExistence type="predicted"/>
<sequence length="107" mass="11481">MLSERHPSKHLSPKEPHQVKQPEASSLYSAKLSTFFGMCFAVLHKVASWLLLAPTKAWGAEAGSTFRLLAGAEANARAKSAKRIILIAEALPAHFVATDRGSSAKLA</sequence>